<sequence>MMKAEVDKGGSDRRTMRSLFLIVFNRFLFCTGANITNEHLWWTREMDHFNEFDWCQLVYNDLCMSVSKWHSRDTTQNKVPTVYGCCLVILLYYLDHLYDNAAQIDCGTPRIKYFDKDRWDSLIKADHKDGRWGSCAFRSRTVTCYAQDPPIYVPTLRPYLGPRIRSCPAHIAQQINDLLSHYDSQVISITSSWEQARKDVVQELQHLREAFGEMIDQLLLQQNQEGDAGLPAPDAAAGGGADGVAPDAAAGGEAAGDATDAAAGGGSNTDQAGDGGGEGGANTEPRNEGQNADPNLLQKDPNKTVESQQVPEDVPSNSADCPNIPNEGGNQENGENAVHMEEELQEDEPTDSMEFSNLESLNSQCVNNTRGGREYDCNTSEYNQGMADEVDMLHTQELAEKYNIELEQKQAGDQPKLHENIQEISSPARQVEPNIQNSPASPSCSTMTSPTRFLNLNNTQGNTPTKPSSASFLEGDSALIEEMDRTCGKIYKESYLEDGMEMGDNINEHGKESAAQNKTQEHQPCTQGPIFDQTPVQKEAVIEITQQPNEEPTYTQGPMFDQTPVQPENSVCISTKDDGAKKYNQPSQDVLITKLVSAPKPTCFNFDIGKCRELRSMLMDPECKFDSDIILRFGGSFAKQINIVGSFADGTCVEQLFIDFFTQSLQNDEKFRDGRIVILDTACSDLLNWENQWHLNDPAAEEFDKARVINQLKKRLPQDMKKCKILYVPILDRGHWYLLVVNGPADVVEIVDCYPYEQVGTDPYTKFNRPVKLGGKEFKWAPRFIGRMSAILHEVRPKIGIPKFGRWEFRVLDNMPIMETESNDCGFYTMLFMKYYDPHTHVITRSINQEMPGDLRCLVLTYLMYHQSNEVGSLPPAVEALRQ</sequence>
<keyword evidence="3" id="KW-0378">Hydrolase</keyword>
<reference evidence="7" key="1">
    <citation type="submission" date="2024-06" db="EMBL/GenBank/DDBJ databases">
        <authorList>
            <person name="Ryan C."/>
        </authorList>
    </citation>
    <scope>NUCLEOTIDE SEQUENCE [LARGE SCALE GENOMIC DNA]</scope>
</reference>
<feature type="compositionally biased region" description="Gly residues" evidence="4">
    <location>
        <begin position="263"/>
        <end position="280"/>
    </location>
</feature>
<gene>
    <name evidence="6" type="ORF">URODEC1_LOCUS79769</name>
</gene>
<dbReference type="GO" id="GO:0008233">
    <property type="term" value="F:peptidase activity"/>
    <property type="evidence" value="ECO:0007669"/>
    <property type="project" value="UniProtKB-KW"/>
</dbReference>
<dbReference type="Gene3D" id="3.40.395.10">
    <property type="entry name" value="Adenoviral Proteinase, Chain A"/>
    <property type="match status" value="1"/>
</dbReference>
<evidence type="ECO:0000256" key="3">
    <source>
        <dbReference type="ARBA" id="ARBA00022801"/>
    </source>
</evidence>
<feature type="compositionally biased region" description="Low complexity" evidence="4">
    <location>
        <begin position="243"/>
        <end position="262"/>
    </location>
</feature>
<feature type="domain" description="Ubiquitin-like protease family profile" evidence="5">
    <location>
        <begin position="608"/>
        <end position="836"/>
    </location>
</feature>
<dbReference type="PROSITE" id="PS50600">
    <property type="entry name" value="ULP_PROTEASE"/>
    <property type="match status" value="1"/>
</dbReference>
<protein>
    <recommendedName>
        <fullName evidence="5">Ubiquitin-like protease family profile domain-containing protein</fullName>
    </recommendedName>
</protein>
<reference evidence="6 7" key="2">
    <citation type="submission" date="2024-10" db="EMBL/GenBank/DDBJ databases">
        <authorList>
            <person name="Ryan C."/>
        </authorList>
    </citation>
    <scope>NUCLEOTIDE SEQUENCE [LARGE SCALE GENOMIC DNA]</scope>
</reference>
<feature type="compositionally biased region" description="Polar residues" evidence="4">
    <location>
        <begin position="304"/>
        <end position="320"/>
    </location>
</feature>
<evidence type="ECO:0000313" key="6">
    <source>
        <dbReference type="EMBL" id="CAL5028180.1"/>
    </source>
</evidence>
<feature type="compositionally biased region" description="Low complexity" evidence="4">
    <location>
        <begin position="226"/>
        <end position="236"/>
    </location>
</feature>
<dbReference type="SUPFAM" id="SSF54001">
    <property type="entry name" value="Cysteine proteinases"/>
    <property type="match status" value="1"/>
</dbReference>
<keyword evidence="7" id="KW-1185">Reference proteome</keyword>
<proteinExistence type="inferred from homology"/>
<keyword evidence="2" id="KW-0645">Protease</keyword>
<evidence type="ECO:0000259" key="5">
    <source>
        <dbReference type="PROSITE" id="PS50600"/>
    </source>
</evidence>
<evidence type="ECO:0000256" key="2">
    <source>
        <dbReference type="ARBA" id="ARBA00022670"/>
    </source>
</evidence>
<feature type="region of interest" description="Disordered" evidence="4">
    <location>
        <begin position="511"/>
        <end position="531"/>
    </location>
</feature>
<feature type="region of interest" description="Disordered" evidence="4">
    <location>
        <begin position="226"/>
        <end position="334"/>
    </location>
</feature>
<dbReference type="EMBL" id="OZ075140">
    <property type="protein sequence ID" value="CAL5028180.1"/>
    <property type="molecule type" value="Genomic_DNA"/>
</dbReference>
<comment type="similarity">
    <text evidence="1">Belongs to the peptidase C48 family.</text>
</comment>
<feature type="compositionally biased region" description="Polar residues" evidence="4">
    <location>
        <begin position="514"/>
        <end position="526"/>
    </location>
</feature>
<accession>A0ABC9CYW0</accession>
<dbReference type="InterPro" id="IPR003653">
    <property type="entry name" value="Peptidase_C48_C"/>
</dbReference>
<organism evidence="6 7">
    <name type="scientific">Urochloa decumbens</name>
    <dbReference type="NCBI Taxonomy" id="240449"/>
    <lineage>
        <taxon>Eukaryota</taxon>
        <taxon>Viridiplantae</taxon>
        <taxon>Streptophyta</taxon>
        <taxon>Embryophyta</taxon>
        <taxon>Tracheophyta</taxon>
        <taxon>Spermatophyta</taxon>
        <taxon>Magnoliopsida</taxon>
        <taxon>Liliopsida</taxon>
        <taxon>Poales</taxon>
        <taxon>Poaceae</taxon>
        <taxon>PACMAD clade</taxon>
        <taxon>Panicoideae</taxon>
        <taxon>Panicodae</taxon>
        <taxon>Paniceae</taxon>
        <taxon>Melinidinae</taxon>
        <taxon>Urochloa</taxon>
    </lineage>
</organism>
<evidence type="ECO:0000256" key="1">
    <source>
        <dbReference type="ARBA" id="ARBA00005234"/>
    </source>
</evidence>
<dbReference type="InterPro" id="IPR038765">
    <property type="entry name" value="Papain-like_cys_pep_sf"/>
</dbReference>
<dbReference type="AlphaFoldDB" id="A0ABC9CYW0"/>
<evidence type="ECO:0000313" key="7">
    <source>
        <dbReference type="Proteomes" id="UP001497457"/>
    </source>
</evidence>
<dbReference type="Proteomes" id="UP001497457">
    <property type="component" value="Chromosome 30rd"/>
</dbReference>
<evidence type="ECO:0000256" key="4">
    <source>
        <dbReference type="SAM" id="MobiDB-lite"/>
    </source>
</evidence>
<dbReference type="Pfam" id="PF02902">
    <property type="entry name" value="Peptidase_C48"/>
    <property type="match status" value="1"/>
</dbReference>
<dbReference type="GO" id="GO:0006508">
    <property type="term" value="P:proteolysis"/>
    <property type="evidence" value="ECO:0007669"/>
    <property type="project" value="UniProtKB-KW"/>
</dbReference>
<name>A0ABC9CYW0_9POAL</name>